<gene>
    <name evidence="1" type="ORF">MNBD_BACTEROID07-12</name>
</gene>
<evidence type="ECO:0000313" key="1">
    <source>
        <dbReference type="EMBL" id="VAW28929.1"/>
    </source>
</evidence>
<dbReference type="EMBL" id="UOET01000298">
    <property type="protein sequence ID" value="VAW28929.1"/>
    <property type="molecule type" value="Genomic_DNA"/>
</dbReference>
<proteinExistence type="predicted"/>
<reference evidence="1" key="1">
    <citation type="submission" date="2018-06" db="EMBL/GenBank/DDBJ databases">
        <authorList>
            <person name="Zhirakovskaya E."/>
        </authorList>
    </citation>
    <scope>NUCLEOTIDE SEQUENCE</scope>
</reference>
<protein>
    <submittedName>
        <fullName evidence="1">Uncharacterized protein</fullName>
    </submittedName>
</protein>
<name>A0A3B0UWE0_9ZZZZ</name>
<accession>A0A3B0UWE0</accession>
<dbReference type="AlphaFoldDB" id="A0A3B0UWE0"/>
<organism evidence="1">
    <name type="scientific">hydrothermal vent metagenome</name>
    <dbReference type="NCBI Taxonomy" id="652676"/>
    <lineage>
        <taxon>unclassified sequences</taxon>
        <taxon>metagenomes</taxon>
        <taxon>ecological metagenomes</taxon>
    </lineage>
</organism>
<sequence length="61" mass="7083">MENHNEKHCLFCKRDSEQVPLVHLDFKGKNYWICPQHIPVLIHDPSQLEGMIPDAENMQAG</sequence>